<evidence type="ECO:0000256" key="4">
    <source>
        <dbReference type="ARBA" id="ARBA00029447"/>
    </source>
</evidence>
<feature type="coiled-coil region" evidence="6">
    <location>
        <begin position="384"/>
        <end position="411"/>
    </location>
</feature>
<reference evidence="10 11" key="1">
    <citation type="submission" date="2016-10" db="EMBL/GenBank/DDBJ databases">
        <authorList>
            <person name="de Groot N.N."/>
        </authorList>
    </citation>
    <scope>NUCLEOTIDE SEQUENCE [LARGE SCALE GENOMIC DNA]</scope>
    <source>
        <strain evidence="10 11">SP2</strain>
    </source>
</reference>
<evidence type="ECO:0000313" key="10">
    <source>
        <dbReference type="EMBL" id="SFI53958.1"/>
    </source>
</evidence>
<dbReference type="GeneID" id="14210180"/>
<dbReference type="InterPro" id="IPR009050">
    <property type="entry name" value="Globin-like_sf"/>
</dbReference>
<dbReference type="PANTHER" id="PTHR32089">
    <property type="entry name" value="METHYL-ACCEPTING CHEMOTAXIS PROTEIN MCPB"/>
    <property type="match status" value="1"/>
</dbReference>
<dbReference type="InterPro" id="IPR039379">
    <property type="entry name" value="Protoglobin_sensor_dom"/>
</dbReference>
<dbReference type="Pfam" id="PF00015">
    <property type="entry name" value="MCPsignal"/>
    <property type="match status" value="1"/>
</dbReference>
<evidence type="ECO:0000256" key="5">
    <source>
        <dbReference type="PROSITE-ProRule" id="PRU00284"/>
    </source>
</evidence>
<dbReference type="CDD" id="cd01068">
    <property type="entry name" value="globin_sensor"/>
    <property type="match status" value="1"/>
</dbReference>
<dbReference type="Gene3D" id="1.10.490.10">
    <property type="entry name" value="Globins"/>
    <property type="match status" value="1"/>
</dbReference>
<dbReference type="Gene3D" id="1.10.287.950">
    <property type="entry name" value="Methyl-accepting chemotaxis protein"/>
    <property type="match status" value="1"/>
</dbReference>
<dbReference type="GO" id="GO:0019825">
    <property type="term" value="F:oxygen binding"/>
    <property type="evidence" value="ECO:0007669"/>
    <property type="project" value="InterPro"/>
</dbReference>
<dbReference type="Pfam" id="PF11563">
    <property type="entry name" value="Protoglobin"/>
    <property type="match status" value="1"/>
</dbReference>
<dbReference type="GO" id="GO:0004888">
    <property type="term" value="F:transmembrane signaling receptor activity"/>
    <property type="evidence" value="ECO:0007669"/>
    <property type="project" value="InterPro"/>
</dbReference>
<dbReference type="PANTHER" id="PTHR32089:SF112">
    <property type="entry name" value="LYSOZYME-LIKE PROTEIN-RELATED"/>
    <property type="match status" value="1"/>
</dbReference>
<evidence type="ECO:0000259" key="8">
    <source>
        <dbReference type="PROSITE" id="PS50111"/>
    </source>
</evidence>
<evidence type="ECO:0000259" key="9">
    <source>
        <dbReference type="PROSITE" id="PS50192"/>
    </source>
</evidence>
<gene>
    <name evidence="10" type="ORF">SAMN05443661_101224</name>
</gene>
<dbReference type="GO" id="GO:0005886">
    <property type="term" value="C:plasma membrane"/>
    <property type="evidence" value="ECO:0007669"/>
    <property type="project" value="UniProtKB-SubCell"/>
</dbReference>
<protein>
    <submittedName>
        <fullName evidence="10">Methyl-accepting chemotaxis protein</fullName>
    </submittedName>
</protein>
<dbReference type="CDD" id="cd11386">
    <property type="entry name" value="MCP_signal"/>
    <property type="match status" value="1"/>
</dbReference>
<feature type="domain" description="T-SNARE coiled-coil homology" evidence="9">
    <location>
        <begin position="430"/>
        <end position="492"/>
    </location>
</feature>
<dbReference type="InterPro" id="IPR004089">
    <property type="entry name" value="MCPsignal_dom"/>
</dbReference>
<keyword evidence="2" id="KW-1003">Cell membrane</keyword>
<dbReference type="SMART" id="SM00283">
    <property type="entry name" value="MA"/>
    <property type="match status" value="1"/>
</dbReference>
<sequence>MGTNPRLKITDDDRQQVDGTQLTDDIGIDRDEIEWRKDFTGFDSADATRLESMAPLFDEITDDLVEEFYDHLQSHAKTADIFDSTTKSVGALKQSQRVYLTDLGSGTYDQSYFDRRARIGKLHDMLDLGPKLFLGMYSIYYEGILEVIAEDATKQLEEASRSSVPVATEGSVTEPSESEDEPVVPLSAATDAIDDVVERTTSVLKVLNLDQQVAMDTYIHSYTDRVEDELERREAVSRNVESAVAELQESSRVVSDRSDEINDLTDEQADSMDEIATEVSGLSATVEEIAANAEEVSATSERAKSLASETMGTAGEAIDRMADVESSADAVTDDVEQLREGVQRIDEIIDVINGLADQTNLLALNASIEAAHAGEEGDGFAVVADEVKSLAEESKAEATNVERMIEQIQDDTQETVEGLQDANEAISAGVSLVEETVDNLRQIEESIDETATGIQEVATATDDQAASTEEIASMTDSAMERSQRVSSELEEIVETTVQLNELIDELDQQVDHLSTDGDDVR</sequence>
<dbReference type="InterPro" id="IPR044398">
    <property type="entry name" value="Globin-sensor_dom"/>
</dbReference>
<keyword evidence="2" id="KW-0472">Membrane</keyword>
<feature type="region of interest" description="Disordered" evidence="7">
    <location>
        <begin position="159"/>
        <end position="183"/>
    </location>
</feature>
<dbReference type="GO" id="GO:0006935">
    <property type="term" value="P:chemotaxis"/>
    <property type="evidence" value="ECO:0007669"/>
    <property type="project" value="InterPro"/>
</dbReference>
<keyword evidence="3 5" id="KW-0807">Transducer</keyword>
<proteinExistence type="inferred from homology"/>
<evidence type="ECO:0000256" key="1">
    <source>
        <dbReference type="ARBA" id="ARBA00004429"/>
    </source>
</evidence>
<dbReference type="SUPFAM" id="SSF46458">
    <property type="entry name" value="Globin-like"/>
    <property type="match status" value="1"/>
</dbReference>
<evidence type="ECO:0000256" key="7">
    <source>
        <dbReference type="SAM" id="MobiDB-lite"/>
    </source>
</evidence>
<dbReference type="RefSeq" id="WP_005581049.1">
    <property type="nucleotide sequence ID" value="NZ_FORO01000001.1"/>
</dbReference>
<comment type="similarity">
    <text evidence="4">Belongs to the methyl-accepting chemotaxis (MCP) protein family.</text>
</comment>
<feature type="domain" description="Methyl-accepting transducer" evidence="8">
    <location>
        <begin position="243"/>
        <end position="479"/>
    </location>
</feature>
<evidence type="ECO:0000313" key="11">
    <source>
        <dbReference type="Proteomes" id="UP000182829"/>
    </source>
</evidence>
<dbReference type="InterPro" id="IPR000727">
    <property type="entry name" value="T_SNARE_dom"/>
</dbReference>
<dbReference type="OrthoDB" id="8523at2157"/>
<evidence type="ECO:0000256" key="6">
    <source>
        <dbReference type="SAM" id="Coils"/>
    </source>
</evidence>
<dbReference type="InterPro" id="IPR004090">
    <property type="entry name" value="Chemotax_Me-accpt_rcpt"/>
</dbReference>
<dbReference type="GO" id="GO:0007165">
    <property type="term" value="P:signal transduction"/>
    <property type="evidence" value="ECO:0007669"/>
    <property type="project" value="UniProtKB-KW"/>
</dbReference>
<keyword evidence="2" id="KW-0997">Cell inner membrane</keyword>
<comment type="subcellular location">
    <subcellularLocation>
        <location evidence="1">Cell inner membrane</location>
        <topology evidence="1">Multi-pass membrane protein</topology>
    </subcellularLocation>
</comment>
<accession>A0A1I3J1U9</accession>
<dbReference type="PRINTS" id="PR00260">
    <property type="entry name" value="CHEMTRNSDUCR"/>
</dbReference>
<name>A0A1I3J1U9_9EURY</name>
<dbReference type="SUPFAM" id="SSF58104">
    <property type="entry name" value="Methyl-accepting chemotaxis protein (MCP) signaling domain"/>
    <property type="match status" value="1"/>
</dbReference>
<dbReference type="EMBL" id="FORO01000001">
    <property type="protein sequence ID" value="SFI53958.1"/>
    <property type="molecule type" value="Genomic_DNA"/>
</dbReference>
<dbReference type="OMA" id="QSSHWDV"/>
<dbReference type="Proteomes" id="UP000182829">
    <property type="component" value="Unassembled WGS sequence"/>
</dbReference>
<keyword evidence="6" id="KW-0175">Coiled coil</keyword>
<dbReference type="AlphaFoldDB" id="A0A1I3J1U9"/>
<dbReference type="PROSITE" id="PS50192">
    <property type="entry name" value="T_SNARE"/>
    <property type="match status" value="1"/>
</dbReference>
<evidence type="ECO:0000256" key="3">
    <source>
        <dbReference type="ARBA" id="ARBA00023224"/>
    </source>
</evidence>
<evidence type="ECO:0000256" key="2">
    <source>
        <dbReference type="ARBA" id="ARBA00022519"/>
    </source>
</evidence>
<organism evidence="10 11">
    <name type="scientific">Natronobacterium gregoryi</name>
    <dbReference type="NCBI Taxonomy" id="44930"/>
    <lineage>
        <taxon>Archaea</taxon>
        <taxon>Methanobacteriati</taxon>
        <taxon>Methanobacteriota</taxon>
        <taxon>Stenosarchaea group</taxon>
        <taxon>Halobacteria</taxon>
        <taxon>Halobacteriales</taxon>
        <taxon>Natrialbaceae</taxon>
        <taxon>Natronobacterium</taxon>
    </lineage>
</organism>
<dbReference type="InterPro" id="IPR012292">
    <property type="entry name" value="Globin/Proto"/>
</dbReference>
<dbReference type="PROSITE" id="PS50111">
    <property type="entry name" value="CHEMOTAXIS_TRANSDUC_2"/>
    <property type="match status" value="1"/>
</dbReference>
<dbReference type="GO" id="GO:0020037">
    <property type="term" value="F:heme binding"/>
    <property type="evidence" value="ECO:0007669"/>
    <property type="project" value="InterPro"/>
</dbReference>